<dbReference type="PANTHER" id="PTHR30212">
    <property type="entry name" value="PROTEIN YIIM"/>
    <property type="match status" value="1"/>
</dbReference>
<dbReference type="Proteomes" id="UP000766698">
    <property type="component" value="Unassembled WGS sequence"/>
</dbReference>
<reference evidence="4" key="1">
    <citation type="journal article" date="2020" name="Syst. Appl. Microbiol.">
        <title>Streptomyces alkaliterrae sp. nov., isolated from an alkaline soil, and emended descriptions of Streptomyces alkaliphilus, Streptomyces calidiresistens and Streptomyces durbertensis.</title>
        <authorList>
            <person name="Swiecimska M."/>
            <person name="Golinska P."/>
            <person name="Nouioui I."/>
            <person name="Wypij M."/>
            <person name="Rai M."/>
            <person name="Sangal V."/>
            <person name="Goodfellow M."/>
        </authorList>
    </citation>
    <scope>NUCLEOTIDE SEQUENCE [LARGE SCALE GENOMIC DNA]</scope>
    <source>
        <strain evidence="4">DSM 104538</strain>
    </source>
</reference>
<dbReference type="RefSeq" id="WP_182855477.1">
    <property type="nucleotide sequence ID" value="NZ_WMLF01000126.1"/>
</dbReference>
<feature type="region of interest" description="Disordered" evidence="1">
    <location>
        <begin position="1"/>
        <end position="61"/>
    </location>
</feature>
<dbReference type="SUPFAM" id="SSF50800">
    <property type="entry name" value="PK beta-barrel domain-like"/>
    <property type="match status" value="1"/>
</dbReference>
<evidence type="ECO:0000259" key="2">
    <source>
        <dbReference type="PROSITE" id="PS51340"/>
    </source>
</evidence>
<dbReference type="InterPro" id="IPR005302">
    <property type="entry name" value="MoCF_Sase_C"/>
</dbReference>
<evidence type="ECO:0000313" key="4">
    <source>
        <dbReference type="Proteomes" id="UP000766698"/>
    </source>
</evidence>
<protein>
    <submittedName>
        <fullName evidence="3">MOSC domain-containing protein</fullName>
    </submittedName>
</protein>
<dbReference type="PANTHER" id="PTHR30212:SF2">
    <property type="entry name" value="PROTEIN YIIM"/>
    <property type="match status" value="1"/>
</dbReference>
<accession>A0ABR6EFJ8</accession>
<organism evidence="3 4">
    <name type="scientific">Streptomyces durbertensis</name>
    <dbReference type="NCBI Taxonomy" id="2448886"/>
    <lineage>
        <taxon>Bacteria</taxon>
        <taxon>Bacillati</taxon>
        <taxon>Actinomycetota</taxon>
        <taxon>Actinomycetes</taxon>
        <taxon>Kitasatosporales</taxon>
        <taxon>Streptomycetaceae</taxon>
        <taxon>Streptomyces</taxon>
    </lineage>
</organism>
<proteinExistence type="predicted"/>
<dbReference type="PROSITE" id="PS51340">
    <property type="entry name" value="MOSC"/>
    <property type="match status" value="1"/>
</dbReference>
<comment type="caution">
    <text evidence="3">The sequence shown here is derived from an EMBL/GenBank/DDBJ whole genome shotgun (WGS) entry which is preliminary data.</text>
</comment>
<dbReference type="InterPro" id="IPR052353">
    <property type="entry name" value="Benzoxazolinone_Detox_Enz"/>
</dbReference>
<gene>
    <name evidence="3" type="ORF">GL263_11195</name>
</gene>
<feature type="domain" description="MOSC" evidence="2">
    <location>
        <begin position="33"/>
        <end position="169"/>
    </location>
</feature>
<evidence type="ECO:0000256" key="1">
    <source>
        <dbReference type="SAM" id="MobiDB-lite"/>
    </source>
</evidence>
<name>A0ABR6EFJ8_9ACTN</name>
<feature type="compositionally biased region" description="Polar residues" evidence="1">
    <location>
        <begin position="14"/>
        <end position="24"/>
    </location>
</feature>
<dbReference type="Pfam" id="PF03473">
    <property type="entry name" value="MOSC"/>
    <property type="match status" value="1"/>
</dbReference>
<sequence length="218" mass="23315">MRILSVNIGGPQPSEHTSSPTGHTGITKRPHDGPVPVNAPGAEGSGLAGDTIGDPRHHGGDDQAVYVYAREDLDTWERELGRELPNGAFGENLTTTGLDVNDALIGERWRIGGQLLLEVCSVRKPCRTFAGALGEDGWVRRFTEAGAPGPYLRVIEPGEVRAGDTITVEHRPDHRITVGLLFRAITTEPALLPRVLDAGEALADAPRQTVLKRLGTTA</sequence>
<dbReference type="EMBL" id="WMLF01000126">
    <property type="protein sequence ID" value="MBB1244119.1"/>
    <property type="molecule type" value="Genomic_DNA"/>
</dbReference>
<keyword evidence="4" id="KW-1185">Reference proteome</keyword>
<dbReference type="InterPro" id="IPR011037">
    <property type="entry name" value="Pyrv_Knase-like_insert_dom_sf"/>
</dbReference>
<evidence type="ECO:0000313" key="3">
    <source>
        <dbReference type="EMBL" id="MBB1244119.1"/>
    </source>
</evidence>
<dbReference type="Gene3D" id="2.40.33.20">
    <property type="entry name" value="PK beta-barrel domain-like"/>
    <property type="match status" value="1"/>
</dbReference>